<organism evidence="8 9">
    <name type="scientific">Rhizodiscina lignyota</name>
    <dbReference type="NCBI Taxonomy" id="1504668"/>
    <lineage>
        <taxon>Eukaryota</taxon>
        <taxon>Fungi</taxon>
        <taxon>Dikarya</taxon>
        <taxon>Ascomycota</taxon>
        <taxon>Pezizomycotina</taxon>
        <taxon>Dothideomycetes</taxon>
        <taxon>Pleosporomycetidae</taxon>
        <taxon>Aulographales</taxon>
        <taxon>Rhizodiscinaceae</taxon>
        <taxon>Rhizodiscina</taxon>
    </lineage>
</organism>
<keyword evidence="4 5" id="KW-0408">Iron</keyword>
<comment type="similarity">
    <text evidence="2 6">Belongs to the cytochrome P450 family.</text>
</comment>
<evidence type="ECO:0000256" key="6">
    <source>
        <dbReference type="RuleBase" id="RU000461"/>
    </source>
</evidence>
<dbReference type="Proteomes" id="UP000799772">
    <property type="component" value="Unassembled WGS sequence"/>
</dbReference>
<evidence type="ECO:0000313" key="9">
    <source>
        <dbReference type="Proteomes" id="UP000799772"/>
    </source>
</evidence>
<evidence type="ECO:0000256" key="4">
    <source>
        <dbReference type="ARBA" id="ARBA00023004"/>
    </source>
</evidence>
<dbReference type="PROSITE" id="PS00086">
    <property type="entry name" value="CYTOCHROME_P450"/>
    <property type="match status" value="1"/>
</dbReference>
<dbReference type="InterPro" id="IPR002403">
    <property type="entry name" value="Cyt_P450_E_grp-IV"/>
</dbReference>
<evidence type="ECO:0000256" key="7">
    <source>
        <dbReference type="SAM" id="Phobius"/>
    </source>
</evidence>
<dbReference type="PANTHER" id="PTHR47582">
    <property type="entry name" value="P450, PUTATIVE (EUROFUNG)-RELATED"/>
    <property type="match status" value="1"/>
</dbReference>
<comment type="cofactor">
    <cofactor evidence="1 5">
        <name>heme</name>
        <dbReference type="ChEBI" id="CHEBI:30413"/>
    </cofactor>
</comment>
<dbReference type="AlphaFoldDB" id="A0A9P4I420"/>
<dbReference type="GO" id="GO:0020037">
    <property type="term" value="F:heme binding"/>
    <property type="evidence" value="ECO:0007669"/>
    <property type="project" value="InterPro"/>
</dbReference>
<dbReference type="CDD" id="cd11040">
    <property type="entry name" value="CYP7_CYP8-like"/>
    <property type="match status" value="1"/>
</dbReference>
<dbReference type="InterPro" id="IPR017972">
    <property type="entry name" value="Cyt_P450_CS"/>
</dbReference>
<gene>
    <name evidence="8" type="ORF">NA57DRAFT_49916</name>
</gene>
<proteinExistence type="inferred from homology"/>
<comment type="caution">
    <text evidence="8">The sequence shown here is derived from an EMBL/GenBank/DDBJ whole genome shotgun (WGS) entry which is preliminary data.</text>
</comment>
<sequence length="519" mass="57000">MQFSVSISSISIPVFLFVYALVAVLKHLETKKTDAREPPVVASPIPYVGHIIGMLLRGSRYLKSLGSRCPNLPIFTLPMLNGRTYIVTSPALAAQVQRASKALSFNPVIPEVVNRVLGLDAGTMKIIRSGVESEDERGFVGDTQDMLYARLAPGESLDELTAAAGNEFLAQLTDYKEILNANGGKKTEELLGWVKQLVTVATARFLYGPENPLAIQPELEPLFWDFDAGIPGLLLNVYPSITASKAYRGREALVKAFTNYLTAGKKSTGSALTQTRGVIADKHGLDVESTARCEVSFLFAGITNTAVTSYWLILHIFANPTLLKRIRKELELTLKAPSEKSSVRMMNIKTITKDCKLLVSTFRETLRLYSDNASTRVVTTDTVLADQYFLKKGSILQIAGGIMHSDSTIWGGDAGQFNPERFLEDSTKQKSVHPAAFRGFGGGATLCPGRHFALNEILAFVAVVVLLFDVSSVDDEELPIPKKKDDVLAIHILEPLEQVHVQIRRREGWDQCSLQLETS</sequence>
<dbReference type="InterPro" id="IPR001128">
    <property type="entry name" value="Cyt_P450"/>
</dbReference>
<keyword evidence="6" id="KW-0503">Monooxygenase</keyword>
<evidence type="ECO:0000256" key="2">
    <source>
        <dbReference type="ARBA" id="ARBA00010617"/>
    </source>
</evidence>
<evidence type="ECO:0000256" key="5">
    <source>
        <dbReference type="PIRSR" id="PIRSR602403-1"/>
    </source>
</evidence>
<dbReference type="Gene3D" id="1.10.630.10">
    <property type="entry name" value="Cytochrome P450"/>
    <property type="match status" value="1"/>
</dbReference>
<dbReference type="GO" id="GO:0005506">
    <property type="term" value="F:iron ion binding"/>
    <property type="evidence" value="ECO:0007669"/>
    <property type="project" value="InterPro"/>
</dbReference>
<name>A0A9P4I420_9PEZI</name>
<dbReference type="SUPFAM" id="SSF48264">
    <property type="entry name" value="Cytochrome P450"/>
    <property type="match status" value="1"/>
</dbReference>
<keyword evidence="6" id="KW-0560">Oxidoreductase</keyword>
<keyword evidence="7" id="KW-0472">Membrane</keyword>
<feature type="binding site" description="axial binding residue" evidence="5">
    <location>
        <position position="447"/>
    </location>
    <ligand>
        <name>heme</name>
        <dbReference type="ChEBI" id="CHEBI:30413"/>
    </ligand>
    <ligandPart>
        <name>Fe</name>
        <dbReference type="ChEBI" id="CHEBI:18248"/>
    </ligandPart>
</feature>
<evidence type="ECO:0000256" key="1">
    <source>
        <dbReference type="ARBA" id="ARBA00001971"/>
    </source>
</evidence>
<dbReference type="Pfam" id="PF00067">
    <property type="entry name" value="p450"/>
    <property type="match status" value="1"/>
</dbReference>
<dbReference type="GO" id="GO:0016705">
    <property type="term" value="F:oxidoreductase activity, acting on paired donors, with incorporation or reduction of molecular oxygen"/>
    <property type="evidence" value="ECO:0007669"/>
    <property type="project" value="InterPro"/>
</dbReference>
<accession>A0A9P4I420</accession>
<dbReference type="GO" id="GO:0004497">
    <property type="term" value="F:monooxygenase activity"/>
    <property type="evidence" value="ECO:0007669"/>
    <property type="project" value="UniProtKB-KW"/>
</dbReference>
<keyword evidence="3 5" id="KW-0479">Metal-binding</keyword>
<dbReference type="InterPro" id="IPR036396">
    <property type="entry name" value="Cyt_P450_sf"/>
</dbReference>
<dbReference type="InterPro" id="IPR053007">
    <property type="entry name" value="CYP450_monoxygenase_sec-met"/>
</dbReference>
<evidence type="ECO:0000313" key="8">
    <source>
        <dbReference type="EMBL" id="KAF2092603.1"/>
    </source>
</evidence>
<feature type="transmembrane region" description="Helical" evidence="7">
    <location>
        <begin position="6"/>
        <end position="28"/>
    </location>
</feature>
<reference evidence="8" key="1">
    <citation type="journal article" date="2020" name="Stud. Mycol.">
        <title>101 Dothideomycetes genomes: a test case for predicting lifestyles and emergence of pathogens.</title>
        <authorList>
            <person name="Haridas S."/>
            <person name="Albert R."/>
            <person name="Binder M."/>
            <person name="Bloem J."/>
            <person name="Labutti K."/>
            <person name="Salamov A."/>
            <person name="Andreopoulos B."/>
            <person name="Baker S."/>
            <person name="Barry K."/>
            <person name="Bills G."/>
            <person name="Bluhm B."/>
            <person name="Cannon C."/>
            <person name="Castanera R."/>
            <person name="Culley D."/>
            <person name="Daum C."/>
            <person name="Ezra D."/>
            <person name="Gonzalez J."/>
            <person name="Henrissat B."/>
            <person name="Kuo A."/>
            <person name="Liang C."/>
            <person name="Lipzen A."/>
            <person name="Lutzoni F."/>
            <person name="Magnuson J."/>
            <person name="Mondo S."/>
            <person name="Nolan M."/>
            <person name="Ohm R."/>
            <person name="Pangilinan J."/>
            <person name="Park H.-J."/>
            <person name="Ramirez L."/>
            <person name="Alfaro M."/>
            <person name="Sun H."/>
            <person name="Tritt A."/>
            <person name="Yoshinaga Y."/>
            <person name="Zwiers L.-H."/>
            <person name="Turgeon B."/>
            <person name="Goodwin S."/>
            <person name="Spatafora J."/>
            <person name="Crous P."/>
            <person name="Grigoriev I."/>
        </authorList>
    </citation>
    <scope>NUCLEOTIDE SEQUENCE</scope>
    <source>
        <strain evidence="8">CBS 133067</strain>
    </source>
</reference>
<evidence type="ECO:0000256" key="3">
    <source>
        <dbReference type="ARBA" id="ARBA00022723"/>
    </source>
</evidence>
<keyword evidence="9" id="KW-1185">Reference proteome</keyword>
<dbReference type="OrthoDB" id="3366823at2759"/>
<dbReference type="PRINTS" id="PR00465">
    <property type="entry name" value="EP450IV"/>
</dbReference>
<keyword evidence="7" id="KW-0812">Transmembrane</keyword>
<dbReference type="PANTHER" id="PTHR47582:SF1">
    <property type="entry name" value="P450, PUTATIVE (EUROFUNG)-RELATED"/>
    <property type="match status" value="1"/>
</dbReference>
<dbReference type="EMBL" id="ML978144">
    <property type="protein sequence ID" value="KAF2092603.1"/>
    <property type="molecule type" value="Genomic_DNA"/>
</dbReference>
<keyword evidence="5 6" id="KW-0349">Heme</keyword>
<protein>
    <submittedName>
        <fullName evidence="8">Cytochrome P450</fullName>
    </submittedName>
</protein>
<feature type="transmembrane region" description="Helical" evidence="7">
    <location>
        <begin position="297"/>
        <end position="318"/>
    </location>
</feature>
<keyword evidence="7" id="KW-1133">Transmembrane helix</keyword>